<protein>
    <recommendedName>
        <fullName evidence="17">Leishmanolysin-like peptidase</fullName>
    </recommendedName>
</protein>
<keyword evidence="15" id="KW-1185">Reference proteome</keyword>
<evidence type="ECO:0000256" key="1">
    <source>
        <dbReference type="ARBA" id="ARBA00005860"/>
    </source>
</evidence>
<dbReference type="GO" id="GO:0016020">
    <property type="term" value="C:membrane"/>
    <property type="evidence" value="ECO:0007669"/>
    <property type="project" value="InterPro"/>
</dbReference>
<evidence type="ECO:0000256" key="2">
    <source>
        <dbReference type="ARBA" id="ARBA00022670"/>
    </source>
</evidence>
<feature type="active site" evidence="7">
    <location>
        <position position="261"/>
    </location>
</feature>
<feature type="signal peptide" evidence="10">
    <location>
        <begin position="1"/>
        <end position="29"/>
    </location>
</feature>
<evidence type="ECO:0000313" key="11">
    <source>
        <dbReference type="EMBL" id="KAE8996130.1"/>
    </source>
</evidence>
<dbReference type="EMBL" id="QXFU01000210">
    <property type="protein sequence ID" value="KAE9040211.1"/>
    <property type="molecule type" value="Genomic_DNA"/>
</dbReference>
<keyword evidence="10" id="KW-0732">Signal</keyword>
<evidence type="ECO:0000313" key="13">
    <source>
        <dbReference type="EMBL" id="KAE9304087.1"/>
    </source>
</evidence>
<evidence type="ECO:0000256" key="6">
    <source>
        <dbReference type="ARBA" id="ARBA00023049"/>
    </source>
</evidence>
<dbReference type="PROSITE" id="PS51257">
    <property type="entry name" value="PROKAR_LIPOPROTEIN"/>
    <property type="match status" value="1"/>
</dbReference>
<dbReference type="GO" id="GO:0006508">
    <property type="term" value="P:proteolysis"/>
    <property type="evidence" value="ECO:0007669"/>
    <property type="project" value="UniProtKB-KW"/>
</dbReference>
<dbReference type="Gene3D" id="3.90.132.10">
    <property type="entry name" value="Leishmanolysin , domain 2"/>
    <property type="match status" value="1"/>
</dbReference>
<evidence type="ECO:0000256" key="8">
    <source>
        <dbReference type="PIRSR" id="PIRSR601577-2"/>
    </source>
</evidence>
<proteinExistence type="inferred from homology"/>
<dbReference type="PANTHER" id="PTHR10942">
    <property type="entry name" value="LEISHMANOLYSIN-LIKE PEPTIDASE"/>
    <property type="match status" value="1"/>
</dbReference>
<dbReference type="Pfam" id="PF01457">
    <property type="entry name" value="Peptidase_M8"/>
    <property type="match status" value="2"/>
</dbReference>
<dbReference type="Proteomes" id="UP000435112">
    <property type="component" value="Unassembled WGS sequence"/>
</dbReference>
<feature type="region of interest" description="Disordered" evidence="9">
    <location>
        <begin position="279"/>
        <end position="298"/>
    </location>
</feature>
<feature type="binding site" evidence="8">
    <location>
        <position position="264"/>
    </location>
    <ligand>
        <name>Zn(2+)</name>
        <dbReference type="ChEBI" id="CHEBI:29105"/>
        <note>catalytic</note>
    </ligand>
</feature>
<feature type="compositionally biased region" description="Basic and acidic residues" evidence="9">
    <location>
        <begin position="279"/>
        <end position="290"/>
    </location>
</feature>
<evidence type="ECO:0000256" key="9">
    <source>
        <dbReference type="SAM" id="MobiDB-lite"/>
    </source>
</evidence>
<dbReference type="OrthoDB" id="527990at2759"/>
<comment type="caution">
    <text evidence="12">The sequence shown here is derived from an EMBL/GenBank/DDBJ whole genome shotgun (WGS) entry which is preliminary data.</text>
</comment>
<feature type="binding site" evidence="8">
    <location>
        <position position="365"/>
    </location>
    <ligand>
        <name>Zn(2+)</name>
        <dbReference type="ChEBI" id="CHEBI:29105"/>
        <note>catalytic</note>
    </ligand>
</feature>
<evidence type="ECO:0000256" key="4">
    <source>
        <dbReference type="ARBA" id="ARBA00022801"/>
    </source>
</evidence>
<dbReference type="Gene3D" id="2.10.55.10">
    <property type="entry name" value="Leishmanolysin domain 3"/>
    <property type="match status" value="1"/>
</dbReference>
<dbReference type="Proteomes" id="UP000434957">
    <property type="component" value="Unassembled WGS sequence"/>
</dbReference>
<sequence>MTKTIQVCSRRRRIIALFLACCLVQVVGGCIHDSLDHKFVTGAQIYDDSHPFQVAERKHRLRDEANERDSAHVTRQLEDAIYQPIRMTPYYDNSSLNHLSDATRARVFQVVTEAIQRISRALQVVPVSGNLFAERFCTSRYSTTPPVCHSIAQNELCLEMPIPDEHFASMTYCDKCTSNGCTHDVCTLSPAGTGVPDSDFVIYVRAESTTNCKSGSTLAYASTCQQDQYDRPTFGMVNFCPLQISTANSSFERQVSTALHEFSHALGFSARFFPLMRDEAGNPRTPRDEQGNPPTFSAGTCPNGKEIDYYVEPANTTIKYSTERGHVVAKMVTPRVRAFVQDHFNCSKLEGAEVESQDGGCLGSHWEERLFEPEYMTPVDSFRNVFSALTLAFFADSGWYRVNASTSEVMHFGRKKGCSFATKKCVNPSTELPIAADHFCTSSAFQGCSVDATSRSVCSLSTKDQNISAEYQYFPSNPRKGGVNIFADFCPLNVGYAKGDCTMSPNLLKLGDTSINAFGETYCPTCRCTSTSLRSVDSTSWTISPTRQSGCYAMRCLGDSSTAVIELTIPRSSSNDTVIVSCTKKGEILTVPGFTGTITCPDPLVVCAVDDPSRILLTEELVSSDSSTDVGSVSVGSDDYPDDSGNASKASSTGGSDASLADSGSTSYSSSNSSTDPGNGSIATISTGTTANGADGERLASLWIALVGTWLVLDIVLYM</sequence>
<keyword evidence="4" id="KW-0378">Hydrolase</keyword>
<keyword evidence="3 8" id="KW-0479">Metal-binding</keyword>
<comment type="similarity">
    <text evidence="1">Belongs to the peptidase M8 family.</text>
</comment>
<feature type="region of interest" description="Disordered" evidence="9">
    <location>
        <begin position="626"/>
        <end position="684"/>
    </location>
</feature>
<dbReference type="GO" id="GO:0007155">
    <property type="term" value="P:cell adhesion"/>
    <property type="evidence" value="ECO:0007669"/>
    <property type="project" value="InterPro"/>
</dbReference>
<organism evidence="12 16">
    <name type="scientific">Phytophthora rubi</name>
    <dbReference type="NCBI Taxonomy" id="129364"/>
    <lineage>
        <taxon>Eukaryota</taxon>
        <taxon>Sar</taxon>
        <taxon>Stramenopiles</taxon>
        <taxon>Oomycota</taxon>
        <taxon>Peronosporomycetes</taxon>
        <taxon>Peronosporales</taxon>
        <taxon>Peronosporaceae</taxon>
        <taxon>Phytophthora</taxon>
    </lineage>
</organism>
<keyword evidence="2" id="KW-0645">Protease</keyword>
<dbReference type="GO" id="GO:0005737">
    <property type="term" value="C:cytoplasm"/>
    <property type="evidence" value="ECO:0007669"/>
    <property type="project" value="TreeGrafter"/>
</dbReference>
<evidence type="ECO:0000256" key="5">
    <source>
        <dbReference type="ARBA" id="ARBA00022833"/>
    </source>
</evidence>
<reference evidence="14 16" key="1">
    <citation type="submission" date="2018-09" db="EMBL/GenBank/DDBJ databases">
        <title>Genomic investigation of the strawberry pathogen Phytophthora fragariae indicates pathogenicity is determined by transcriptional variation in three key races.</title>
        <authorList>
            <person name="Adams T.M."/>
            <person name="Armitage A.D."/>
            <person name="Sobczyk M.K."/>
            <person name="Bates H.J."/>
            <person name="Dunwell J.M."/>
            <person name="Nellist C.F."/>
            <person name="Harrison R.J."/>
        </authorList>
    </citation>
    <scope>NUCLEOTIDE SEQUENCE [LARGE SCALE GENOMIC DNA]</scope>
    <source>
        <strain evidence="11 14">SCRP249</strain>
        <strain evidence="12 16">SCRP324</strain>
        <strain evidence="13 15">SCRP333</strain>
    </source>
</reference>
<feature type="binding site" evidence="8">
    <location>
        <position position="260"/>
    </location>
    <ligand>
        <name>Zn(2+)</name>
        <dbReference type="ChEBI" id="CHEBI:29105"/>
        <note>catalytic</note>
    </ligand>
</feature>
<dbReference type="GO" id="GO:0046872">
    <property type="term" value="F:metal ion binding"/>
    <property type="evidence" value="ECO:0007669"/>
    <property type="project" value="UniProtKB-KW"/>
</dbReference>
<evidence type="ECO:0000313" key="14">
    <source>
        <dbReference type="Proteomes" id="UP000429607"/>
    </source>
</evidence>
<dbReference type="SUPFAM" id="SSF55486">
    <property type="entry name" value="Metalloproteases ('zincins'), catalytic domain"/>
    <property type="match status" value="1"/>
</dbReference>
<evidence type="ECO:0000256" key="7">
    <source>
        <dbReference type="PIRSR" id="PIRSR601577-1"/>
    </source>
</evidence>
<feature type="chain" id="PRO_5036380212" description="Leishmanolysin-like peptidase" evidence="10">
    <location>
        <begin position="30"/>
        <end position="719"/>
    </location>
</feature>
<dbReference type="GO" id="GO:0004222">
    <property type="term" value="F:metalloendopeptidase activity"/>
    <property type="evidence" value="ECO:0007669"/>
    <property type="project" value="InterPro"/>
</dbReference>
<evidence type="ECO:0000256" key="10">
    <source>
        <dbReference type="SAM" id="SignalP"/>
    </source>
</evidence>
<accession>A0A6A3N3Z9</accession>
<keyword evidence="6 8" id="KW-0482">Metalloprotease</keyword>
<gene>
    <name evidence="11" type="ORF">PR001_g19943</name>
    <name evidence="12" type="ORF">PR002_g5077</name>
    <name evidence="13" type="ORF">PR003_g21843</name>
</gene>
<name>A0A6A3N3Z9_9STRA</name>
<dbReference type="EMBL" id="QXFV01001909">
    <property type="protein sequence ID" value="KAE8996130.1"/>
    <property type="molecule type" value="Genomic_DNA"/>
</dbReference>
<dbReference type="EMBL" id="QXFT01002092">
    <property type="protein sequence ID" value="KAE9304087.1"/>
    <property type="molecule type" value="Genomic_DNA"/>
</dbReference>
<dbReference type="Proteomes" id="UP000429607">
    <property type="component" value="Unassembled WGS sequence"/>
</dbReference>
<evidence type="ECO:0008006" key="17">
    <source>
        <dbReference type="Google" id="ProtNLM"/>
    </source>
</evidence>
<evidence type="ECO:0000256" key="3">
    <source>
        <dbReference type="ARBA" id="ARBA00022723"/>
    </source>
</evidence>
<evidence type="ECO:0000313" key="16">
    <source>
        <dbReference type="Proteomes" id="UP000435112"/>
    </source>
</evidence>
<feature type="compositionally biased region" description="Low complexity" evidence="9">
    <location>
        <begin position="626"/>
        <end position="638"/>
    </location>
</feature>
<feature type="compositionally biased region" description="Low complexity" evidence="9">
    <location>
        <begin position="650"/>
        <end position="681"/>
    </location>
</feature>
<dbReference type="Gene3D" id="3.10.170.20">
    <property type="match status" value="1"/>
</dbReference>
<dbReference type="PANTHER" id="PTHR10942:SF0">
    <property type="entry name" value="LEISHMANOLYSIN-LIKE PEPTIDASE"/>
    <property type="match status" value="1"/>
</dbReference>
<dbReference type="FunFam" id="3.90.132.10:FF:000001">
    <property type="entry name" value="leishmanolysin-like peptidase isoform X2"/>
    <property type="match status" value="1"/>
</dbReference>
<evidence type="ECO:0000313" key="15">
    <source>
        <dbReference type="Proteomes" id="UP000434957"/>
    </source>
</evidence>
<dbReference type="InterPro" id="IPR001577">
    <property type="entry name" value="Peptidase_M8"/>
</dbReference>
<keyword evidence="5 8" id="KW-0862">Zinc</keyword>
<evidence type="ECO:0000313" key="12">
    <source>
        <dbReference type="EMBL" id="KAE9040211.1"/>
    </source>
</evidence>
<comment type="cofactor">
    <cofactor evidence="8">
        <name>Zn(2+)</name>
        <dbReference type="ChEBI" id="CHEBI:29105"/>
    </cofactor>
    <text evidence="8">Binds 1 zinc ion per subunit.</text>
</comment>
<dbReference type="AlphaFoldDB" id="A0A6A3N3Z9"/>